<sequence>MKIGDIKILVVDDFSTMRKIIKSMLRRVGIKSIDDAEDGKIALSYLKSKPYNLIILDWNMPNMSGLDLLRSIKSDETLKNVPVLMVTSEAKESQVIIAVQAGASSYIVKPFTEATLIKKLCTILKIEVQT</sequence>
<dbReference type="InterPro" id="IPR011006">
    <property type="entry name" value="CheY-like_superfamily"/>
</dbReference>
<dbReference type="OrthoDB" id="9786548at2"/>
<dbReference type="InterPro" id="IPR050595">
    <property type="entry name" value="Bact_response_regulator"/>
</dbReference>
<dbReference type="PANTHER" id="PTHR44591:SF3">
    <property type="entry name" value="RESPONSE REGULATORY DOMAIN-CONTAINING PROTEIN"/>
    <property type="match status" value="1"/>
</dbReference>
<dbReference type="PANTHER" id="PTHR44591">
    <property type="entry name" value="STRESS RESPONSE REGULATOR PROTEIN 1"/>
    <property type="match status" value="1"/>
</dbReference>
<dbReference type="HOGENOM" id="CLU_000445_69_12_7"/>
<dbReference type="eggNOG" id="COG0745">
    <property type="taxonomic scope" value="Bacteria"/>
</dbReference>
<organism evidence="4 5">
    <name type="scientific">Solidesulfovibrio magneticus (strain ATCC 700980 / DSM 13731 / RS-1)</name>
    <name type="common">Desulfovibrio magneticus</name>
    <dbReference type="NCBI Taxonomy" id="573370"/>
    <lineage>
        <taxon>Bacteria</taxon>
        <taxon>Pseudomonadati</taxon>
        <taxon>Thermodesulfobacteriota</taxon>
        <taxon>Desulfovibrionia</taxon>
        <taxon>Desulfovibrionales</taxon>
        <taxon>Desulfovibrionaceae</taxon>
        <taxon>Solidesulfovibrio</taxon>
    </lineage>
</organism>
<dbReference type="STRING" id="573370.DMR_29050"/>
<dbReference type="SUPFAM" id="SSF52172">
    <property type="entry name" value="CheY-like"/>
    <property type="match status" value="1"/>
</dbReference>
<gene>
    <name evidence="4" type="primary">cheY</name>
    <name evidence="4" type="ordered locus">DMR_29050</name>
</gene>
<keyword evidence="5" id="KW-1185">Reference proteome</keyword>
<feature type="modified residue" description="4-aspartylphosphate" evidence="2">
    <location>
        <position position="57"/>
    </location>
</feature>
<protein>
    <submittedName>
        <fullName evidence="4">Chemotaxis protein CheY</fullName>
    </submittedName>
</protein>
<dbReference type="AlphaFoldDB" id="C4XHM2"/>
<dbReference type="InterPro" id="IPR001789">
    <property type="entry name" value="Sig_transdc_resp-reg_receiver"/>
</dbReference>
<dbReference type="KEGG" id="dma:DMR_29050"/>
<evidence type="ECO:0000256" key="2">
    <source>
        <dbReference type="PROSITE-ProRule" id="PRU00169"/>
    </source>
</evidence>
<dbReference type="EMBL" id="AP010904">
    <property type="protein sequence ID" value="BAH76396.1"/>
    <property type="molecule type" value="Genomic_DNA"/>
</dbReference>
<dbReference type="Proteomes" id="UP000009071">
    <property type="component" value="Chromosome"/>
</dbReference>
<evidence type="ECO:0000313" key="5">
    <source>
        <dbReference type="Proteomes" id="UP000009071"/>
    </source>
</evidence>
<evidence type="ECO:0000313" key="4">
    <source>
        <dbReference type="EMBL" id="BAH76396.1"/>
    </source>
</evidence>
<name>C4XHM2_SOLM1</name>
<dbReference type="GO" id="GO:0000160">
    <property type="term" value="P:phosphorelay signal transduction system"/>
    <property type="evidence" value="ECO:0007669"/>
    <property type="project" value="InterPro"/>
</dbReference>
<proteinExistence type="predicted"/>
<evidence type="ECO:0000256" key="1">
    <source>
        <dbReference type="ARBA" id="ARBA00022553"/>
    </source>
</evidence>
<feature type="domain" description="Response regulatory" evidence="3">
    <location>
        <begin position="7"/>
        <end position="124"/>
    </location>
</feature>
<dbReference type="RefSeq" id="WP_015861560.1">
    <property type="nucleotide sequence ID" value="NC_012796.1"/>
</dbReference>
<dbReference type="Gene3D" id="3.40.50.2300">
    <property type="match status" value="1"/>
</dbReference>
<dbReference type="Pfam" id="PF00072">
    <property type="entry name" value="Response_reg"/>
    <property type="match status" value="1"/>
</dbReference>
<dbReference type="PROSITE" id="PS50110">
    <property type="entry name" value="RESPONSE_REGULATORY"/>
    <property type="match status" value="1"/>
</dbReference>
<dbReference type="SMART" id="SM00448">
    <property type="entry name" value="REC"/>
    <property type="match status" value="1"/>
</dbReference>
<keyword evidence="1 2" id="KW-0597">Phosphoprotein</keyword>
<evidence type="ECO:0000259" key="3">
    <source>
        <dbReference type="PROSITE" id="PS50110"/>
    </source>
</evidence>
<accession>C4XHM2</accession>
<reference evidence="4 5" key="1">
    <citation type="journal article" date="2009" name="Genome Res.">
        <title>Whole genome sequence of Desulfovibrio magneticus strain RS-1 revealed common gene clusters in magnetotactic bacteria.</title>
        <authorList>
            <person name="Nakazawa H."/>
            <person name="Arakaki A."/>
            <person name="Narita-Yamada S."/>
            <person name="Yashiro I."/>
            <person name="Jinno K."/>
            <person name="Aoki N."/>
            <person name="Tsuruyama A."/>
            <person name="Okamura Y."/>
            <person name="Tanikawa S."/>
            <person name="Fujita N."/>
            <person name="Takeyama H."/>
            <person name="Matsunaga T."/>
        </authorList>
    </citation>
    <scope>NUCLEOTIDE SEQUENCE [LARGE SCALE GENOMIC DNA]</scope>
    <source>
        <strain evidence="5">ATCC 700980 / DSM 13731 / RS-1</strain>
    </source>
</reference>